<feature type="transmembrane region" description="Helical" evidence="6">
    <location>
        <begin position="25"/>
        <end position="47"/>
    </location>
</feature>
<keyword evidence="2" id="KW-1003">Cell membrane</keyword>
<name>A0AA35W2A3_GEOBA</name>
<evidence type="ECO:0000256" key="3">
    <source>
        <dbReference type="ARBA" id="ARBA00022692"/>
    </source>
</evidence>
<evidence type="ECO:0000313" key="7">
    <source>
        <dbReference type="EMBL" id="CAI8005438.1"/>
    </source>
</evidence>
<comment type="caution">
    <text evidence="7">The sequence shown here is derived from an EMBL/GenBank/DDBJ whole genome shotgun (WGS) entry which is preliminary data.</text>
</comment>
<proteinExistence type="predicted"/>
<sequence>MATNNATQADTSIFGRIFARFTDEFYLLFRLIFALLVFLHGIQKAFLLWNFPAGANPNGLGALVDLAGWIEIIAAILIATGVLTRLGAGALAVSMIVAYFGVHAALSPVWPWPHLYPNPPDGGNAFVAHGGEVTILWFICAGIIGILGSRKYGLERLFLKKEIL</sequence>
<organism evidence="7 8">
    <name type="scientific">Geodia barretti</name>
    <name type="common">Barrett's horny sponge</name>
    <dbReference type="NCBI Taxonomy" id="519541"/>
    <lineage>
        <taxon>Eukaryota</taxon>
        <taxon>Metazoa</taxon>
        <taxon>Porifera</taxon>
        <taxon>Demospongiae</taxon>
        <taxon>Heteroscleromorpha</taxon>
        <taxon>Tetractinellida</taxon>
        <taxon>Astrophorina</taxon>
        <taxon>Geodiidae</taxon>
        <taxon>Geodia</taxon>
    </lineage>
</organism>
<comment type="subcellular location">
    <subcellularLocation>
        <location evidence="1">Cell membrane</location>
        <topology evidence="1">Multi-pass membrane protein</topology>
    </subcellularLocation>
</comment>
<evidence type="ECO:0000256" key="2">
    <source>
        <dbReference type="ARBA" id="ARBA00022475"/>
    </source>
</evidence>
<reference evidence="7" key="1">
    <citation type="submission" date="2023-03" db="EMBL/GenBank/DDBJ databases">
        <authorList>
            <person name="Steffen K."/>
            <person name="Cardenas P."/>
        </authorList>
    </citation>
    <scope>NUCLEOTIDE SEQUENCE</scope>
</reference>
<keyword evidence="8" id="KW-1185">Reference proteome</keyword>
<keyword evidence="5 6" id="KW-0472">Membrane</keyword>
<dbReference type="Pfam" id="PF07681">
    <property type="entry name" value="DoxX"/>
    <property type="match status" value="1"/>
</dbReference>
<evidence type="ECO:0000256" key="4">
    <source>
        <dbReference type="ARBA" id="ARBA00022989"/>
    </source>
</evidence>
<accession>A0AA35W2A3</accession>
<keyword evidence="3 6" id="KW-0812">Transmembrane</keyword>
<dbReference type="EMBL" id="CASHTH010000611">
    <property type="protein sequence ID" value="CAI8005438.1"/>
    <property type="molecule type" value="Genomic_DNA"/>
</dbReference>
<feature type="transmembrane region" description="Helical" evidence="6">
    <location>
        <begin position="86"/>
        <end position="106"/>
    </location>
</feature>
<feature type="transmembrane region" description="Helical" evidence="6">
    <location>
        <begin position="126"/>
        <end position="147"/>
    </location>
</feature>
<dbReference type="PANTHER" id="PTHR33452">
    <property type="entry name" value="OXIDOREDUCTASE CATD-RELATED"/>
    <property type="match status" value="1"/>
</dbReference>
<evidence type="ECO:0000313" key="8">
    <source>
        <dbReference type="Proteomes" id="UP001174909"/>
    </source>
</evidence>
<dbReference type="PANTHER" id="PTHR33452:SF1">
    <property type="entry name" value="INNER MEMBRANE PROTEIN YPHA-RELATED"/>
    <property type="match status" value="1"/>
</dbReference>
<keyword evidence="4 6" id="KW-1133">Transmembrane helix</keyword>
<dbReference type="AlphaFoldDB" id="A0AA35W2A3"/>
<evidence type="ECO:0008006" key="9">
    <source>
        <dbReference type="Google" id="ProtNLM"/>
    </source>
</evidence>
<evidence type="ECO:0000256" key="1">
    <source>
        <dbReference type="ARBA" id="ARBA00004651"/>
    </source>
</evidence>
<feature type="transmembrane region" description="Helical" evidence="6">
    <location>
        <begin position="59"/>
        <end position="79"/>
    </location>
</feature>
<evidence type="ECO:0000256" key="5">
    <source>
        <dbReference type="ARBA" id="ARBA00023136"/>
    </source>
</evidence>
<dbReference type="InterPro" id="IPR032808">
    <property type="entry name" value="DoxX"/>
</dbReference>
<dbReference type="Proteomes" id="UP001174909">
    <property type="component" value="Unassembled WGS sequence"/>
</dbReference>
<protein>
    <recommendedName>
        <fullName evidence="9">DoxX family protein</fullName>
    </recommendedName>
</protein>
<gene>
    <name evidence="7" type="ORF">GBAR_LOCUS4229</name>
</gene>
<dbReference type="InterPro" id="IPR051907">
    <property type="entry name" value="DoxX-like_oxidoreductase"/>
</dbReference>
<dbReference type="GO" id="GO:0005886">
    <property type="term" value="C:plasma membrane"/>
    <property type="evidence" value="ECO:0007669"/>
    <property type="project" value="UniProtKB-SubCell"/>
</dbReference>
<evidence type="ECO:0000256" key="6">
    <source>
        <dbReference type="SAM" id="Phobius"/>
    </source>
</evidence>